<reference evidence="6 7" key="1">
    <citation type="submission" date="2022-04" db="EMBL/GenBank/DDBJ databases">
        <title>Positive selection, recombination, and allopatry shape intraspecific diversity of widespread and dominant cyanobacteria.</title>
        <authorList>
            <person name="Wei J."/>
            <person name="Shu W."/>
            <person name="Hu C."/>
        </authorList>
    </citation>
    <scope>NUCLEOTIDE SEQUENCE [LARGE SCALE GENOMIC DNA]</scope>
    <source>
        <strain evidence="6 7">AS-A4</strain>
    </source>
</reference>
<gene>
    <name evidence="6" type="ORF">NDI38_09725</name>
</gene>
<keyword evidence="3 5" id="KW-1133">Transmembrane helix</keyword>
<evidence type="ECO:0000256" key="1">
    <source>
        <dbReference type="ARBA" id="ARBA00004141"/>
    </source>
</evidence>
<dbReference type="Proteomes" id="UP001476950">
    <property type="component" value="Unassembled WGS sequence"/>
</dbReference>
<dbReference type="InterPro" id="IPR019109">
    <property type="entry name" value="MamF_MmsF"/>
</dbReference>
<evidence type="ECO:0000256" key="5">
    <source>
        <dbReference type="SAM" id="Phobius"/>
    </source>
</evidence>
<organism evidence="6 7">
    <name type="scientific">Stenomitos frigidus AS-A4</name>
    <dbReference type="NCBI Taxonomy" id="2933935"/>
    <lineage>
        <taxon>Bacteria</taxon>
        <taxon>Bacillati</taxon>
        <taxon>Cyanobacteriota</taxon>
        <taxon>Cyanophyceae</taxon>
        <taxon>Leptolyngbyales</taxon>
        <taxon>Leptolyngbyaceae</taxon>
        <taxon>Stenomitos</taxon>
    </lineage>
</organism>
<evidence type="ECO:0000256" key="3">
    <source>
        <dbReference type="ARBA" id="ARBA00022989"/>
    </source>
</evidence>
<dbReference type="EMBL" id="JAMPLM010000006">
    <property type="protein sequence ID" value="MEP1058717.1"/>
    <property type="molecule type" value="Genomic_DNA"/>
</dbReference>
<evidence type="ECO:0000256" key="4">
    <source>
        <dbReference type="ARBA" id="ARBA00023136"/>
    </source>
</evidence>
<feature type="transmembrane region" description="Helical" evidence="5">
    <location>
        <begin position="17"/>
        <end position="37"/>
    </location>
</feature>
<keyword evidence="4 5" id="KW-0472">Membrane</keyword>
<keyword evidence="2 5" id="KW-0812">Transmembrane</keyword>
<protein>
    <submittedName>
        <fullName evidence="6">DUF4870 domain-containing protein</fullName>
    </submittedName>
</protein>
<evidence type="ECO:0000313" key="6">
    <source>
        <dbReference type="EMBL" id="MEP1058717.1"/>
    </source>
</evidence>
<feature type="transmembrane region" description="Helical" evidence="5">
    <location>
        <begin position="78"/>
        <end position="101"/>
    </location>
</feature>
<proteinExistence type="predicted"/>
<evidence type="ECO:0000256" key="2">
    <source>
        <dbReference type="ARBA" id="ARBA00022692"/>
    </source>
</evidence>
<comment type="caution">
    <text evidence="6">The sequence shown here is derived from an EMBL/GenBank/DDBJ whole genome shotgun (WGS) entry which is preliminary data.</text>
</comment>
<sequence length="117" mass="12890">MDDVRQRKLLSAACHGAIFFSSSIVSIGIPIAILLASDDAVVKANAKEAINFYINLYIFYAIIFVLLVFGALNNPGPILPAFLLLAIISFLPPIVAIIRIAKDPQKAYRYPFILRLL</sequence>
<evidence type="ECO:0000313" key="7">
    <source>
        <dbReference type="Proteomes" id="UP001476950"/>
    </source>
</evidence>
<keyword evidence="7" id="KW-1185">Reference proteome</keyword>
<comment type="subcellular location">
    <subcellularLocation>
        <location evidence="1">Membrane</location>
        <topology evidence="1">Multi-pass membrane protein</topology>
    </subcellularLocation>
</comment>
<accession>A0ABV0KHK2</accession>
<dbReference type="RefSeq" id="WP_190447423.1">
    <property type="nucleotide sequence ID" value="NZ_JAMPLM010000006.1"/>
</dbReference>
<dbReference type="Pfam" id="PF09685">
    <property type="entry name" value="MamF_MmsF"/>
    <property type="match status" value="1"/>
</dbReference>
<feature type="transmembrane region" description="Helical" evidence="5">
    <location>
        <begin position="49"/>
        <end position="72"/>
    </location>
</feature>
<name>A0ABV0KHK2_9CYAN</name>